<dbReference type="EMBL" id="JH687552">
    <property type="protein sequence ID" value="EIN05026.1"/>
    <property type="molecule type" value="Genomic_DNA"/>
</dbReference>
<reference evidence="2" key="1">
    <citation type="journal article" date="2012" name="Science">
        <title>The Paleozoic origin of enzymatic lignin decomposition reconstructed from 31 fungal genomes.</title>
        <authorList>
            <person name="Floudas D."/>
            <person name="Binder M."/>
            <person name="Riley R."/>
            <person name="Barry K."/>
            <person name="Blanchette R.A."/>
            <person name="Henrissat B."/>
            <person name="Martinez A.T."/>
            <person name="Otillar R."/>
            <person name="Spatafora J.W."/>
            <person name="Yadav J.S."/>
            <person name="Aerts A."/>
            <person name="Benoit I."/>
            <person name="Boyd A."/>
            <person name="Carlson A."/>
            <person name="Copeland A."/>
            <person name="Coutinho P.M."/>
            <person name="de Vries R.P."/>
            <person name="Ferreira P."/>
            <person name="Findley K."/>
            <person name="Foster B."/>
            <person name="Gaskell J."/>
            <person name="Glotzer D."/>
            <person name="Gorecki P."/>
            <person name="Heitman J."/>
            <person name="Hesse C."/>
            <person name="Hori C."/>
            <person name="Igarashi K."/>
            <person name="Jurgens J.A."/>
            <person name="Kallen N."/>
            <person name="Kersten P."/>
            <person name="Kohler A."/>
            <person name="Kuees U."/>
            <person name="Kumar T.K.A."/>
            <person name="Kuo A."/>
            <person name="LaButti K."/>
            <person name="Larrondo L.F."/>
            <person name="Lindquist E."/>
            <person name="Ling A."/>
            <person name="Lombard V."/>
            <person name="Lucas S."/>
            <person name="Lundell T."/>
            <person name="Martin R."/>
            <person name="McLaughlin D.J."/>
            <person name="Morgenstern I."/>
            <person name="Morin E."/>
            <person name="Murat C."/>
            <person name="Nagy L.G."/>
            <person name="Nolan M."/>
            <person name="Ohm R.A."/>
            <person name="Patyshakuliyeva A."/>
            <person name="Rokas A."/>
            <person name="Ruiz-Duenas F.J."/>
            <person name="Sabat G."/>
            <person name="Salamov A."/>
            <person name="Samejima M."/>
            <person name="Schmutz J."/>
            <person name="Slot J.C."/>
            <person name="St John F."/>
            <person name="Stenlid J."/>
            <person name="Sun H."/>
            <person name="Sun S."/>
            <person name="Syed K."/>
            <person name="Tsang A."/>
            <person name="Wiebenga A."/>
            <person name="Young D."/>
            <person name="Pisabarro A."/>
            <person name="Eastwood D.C."/>
            <person name="Martin F."/>
            <person name="Cullen D."/>
            <person name="Grigoriev I.V."/>
            <person name="Hibbett D.S."/>
        </authorList>
    </citation>
    <scope>NUCLEOTIDE SEQUENCE [LARGE SCALE GENOMIC DNA]</scope>
    <source>
        <strain evidence="2">HHB-11173 SS5</strain>
    </source>
</reference>
<gene>
    <name evidence="1" type="ORF">PUNSTDRAFT_47252</name>
</gene>
<name>R7S5T5_PUNST</name>
<accession>R7S5T5</accession>
<keyword evidence="2" id="KW-1185">Reference proteome</keyword>
<dbReference type="RefSeq" id="XP_007387949.1">
    <property type="nucleotide sequence ID" value="XM_007387887.1"/>
</dbReference>
<organism evidence="1 2">
    <name type="scientific">Punctularia strigosozonata (strain HHB-11173)</name>
    <name type="common">White-rot fungus</name>
    <dbReference type="NCBI Taxonomy" id="741275"/>
    <lineage>
        <taxon>Eukaryota</taxon>
        <taxon>Fungi</taxon>
        <taxon>Dikarya</taxon>
        <taxon>Basidiomycota</taxon>
        <taxon>Agaricomycotina</taxon>
        <taxon>Agaricomycetes</taxon>
        <taxon>Corticiales</taxon>
        <taxon>Punctulariaceae</taxon>
        <taxon>Punctularia</taxon>
    </lineage>
</organism>
<proteinExistence type="predicted"/>
<dbReference type="GeneID" id="18882866"/>
<protein>
    <submittedName>
        <fullName evidence="1">Uncharacterized protein</fullName>
    </submittedName>
</protein>
<evidence type="ECO:0000313" key="1">
    <source>
        <dbReference type="EMBL" id="EIN05026.1"/>
    </source>
</evidence>
<dbReference type="KEGG" id="psq:PUNSTDRAFT_47252"/>
<evidence type="ECO:0000313" key="2">
    <source>
        <dbReference type="Proteomes" id="UP000054196"/>
    </source>
</evidence>
<dbReference type="AlphaFoldDB" id="R7S5T5"/>
<sequence>MLRARGAVSRPASRVAESVRRLKMFAVTEGEREGFNMIKKVPKATFHEGYETWLVTEAKTILKECMGSRALLELEEEMVSSVKKVPKVKKGPPVEVVQENKGFMRP</sequence>
<dbReference type="HOGENOM" id="CLU_2224533_0_0_1"/>
<dbReference type="Proteomes" id="UP000054196">
    <property type="component" value="Unassembled WGS sequence"/>
</dbReference>